<dbReference type="InterPro" id="IPR038444">
    <property type="entry name" value="DUF465_sf"/>
</dbReference>
<dbReference type="AlphaFoldDB" id="A0A429VE48"/>
<dbReference type="Pfam" id="PF04325">
    <property type="entry name" value="DUF465"/>
    <property type="match status" value="1"/>
</dbReference>
<gene>
    <name evidence="1" type="ORF">HMF7854_08170</name>
</gene>
<dbReference type="EMBL" id="RWJF01000001">
    <property type="protein sequence ID" value="RST32186.1"/>
    <property type="molecule type" value="Genomic_DNA"/>
</dbReference>
<organism evidence="1 2">
    <name type="scientific">Sphingomonas ginkgonis</name>
    <dbReference type="NCBI Taxonomy" id="2315330"/>
    <lineage>
        <taxon>Bacteria</taxon>
        <taxon>Pseudomonadati</taxon>
        <taxon>Pseudomonadota</taxon>
        <taxon>Alphaproteobacteria</taxon>
        <taxon>Sphingomonadales</taxon>
        <taxon>Sphingomonadaceae</taxon>
        <taxon>Sphingomonas</taxon>
    </lineage>
</organism>
<proteinExistence type="predicted"/>
<keyword evidence="2" id="KW-1185">Reference proteome</keyword>
<dbReference type="Proteomes" id="UP000274661">
    <property type="component" value="Unassembled WGS sequence"/>
</dbReference>
<evidence type="ECO:0000313" key="2">
    <source>
        <dbReference type="Proteomes" id="UP000274661"/>
    </source>
</evidence>
<evidence type="ECO:0000313" key="1">
    <source>
        <dbReference type="EMBL" id="RST32186.1"/>
    </source>
</evidence>
<comment type="caution">
    <text evidence="1">The sequence shown here is derived from an EMBL/GenBank/DDBJ whole genome shotgun (WGS) entry which is preliminary data.</text>
</comment>
<sequence>MEKPQADALANKHAALHAMIDAEEHRRHPDDELLNRLKREKLMIKDHMLGIAPN</sequence>
<dbReference type="InterPro" id="IPR007420">
    <property type="entry name" value="DUF465"/>
</dbReference>
<protein>
    <submittedName>
        <fullName evidence="1">DUF465 domain-containing protein</fullName>
    </submittedName>
</protein>
<name>A0A429VE48_9SPHN</name>
<dbReference type="OrthoDB" id="7392037at2"/>
<reference evidence="1 2" key="1">
    <citation type="submission" date="2018-12" db="EMBL/GenBank/DDBJ databases">
        <title>Sphingomonas sp. HMF7854 Genome sequencing and assembly.</title>
        <authorList>
            <person name="Cha I."/>
            <person name="Kang H."/>
            <person name="Kim H."/>
            <person name="Kang J."/>
            <person name="Joh K."/>
        </authorList>
    </citation>
    <scope>NUCLEOTIDE SEQUENCE [LARGE SCALE GENOMIC DNA]</scope>
    <source>
        <strain evidence="1 2">HMF7854</strain>
    </source>
</reference>
<accession>A0A429VE48</accession>
<dbReference type="Gene3D" id="6.10.280.50">
    <property type="match status" value="1"/>
</dbReference>